<evidence type="ECO:0000256" key="2">
    <source>
        <dbReference type="SAM" id="Coils"/>
    </source>
</evidence>
<name>A0A401ZUB1_9CHLR</name>
<dbReference type="SUPFAM" id="SSF140453">
    <property type="entry name" value="EsxAB dimer-like"/>
    <property type="match status" value="1"/>
</dbReference>
<dbReference type="Pfam" id="PF06013">
    <property type="entry name" value="WXG100"/>
    <property type="match status" value="1"/>
</dbReference>
<dbReference type="Proteomes" id="UP000287352">
    <property type="component" value="Unassembled WGS sequence"/>
</dbReference>
<dbReference type="Gene3D" id="1.10.287.1060">
    <property type="entry name" value="ESAT-6-like"/>
    <property type="match status" value="1"/>
</dbReference>
<comment type="similarity">
    <text evidence="1">Belongs to the WXG100 family.</text>
</comment>
<organism evidence="3 4">
    <name type="scientific">Tengunoibacter tsumagoiensis</name>
    <dbReference type="NCBI Taxonomy" id="2014871"/>
    <lineage>
        <taxon>Bacteria</taxon>
        <taxon>Bacillati</taxon>
        <taxon>Chloroflexota</taxon>
        <taxon>Ktedonobacteria</taxon>
        <taxon>Ktedonobacterales</taxon>
        <taxon>Dictyobacteraceae</taxon>
        <taxon>Tengunoibacter</taxon>
    </lineage>
</organism>
<evidence type="ECO:0000313" key="4">
    <source>
        <dbReference type="Proteomes" id="UP000287352"/>
    </source>
</evidence>
<dbReference type="NCBIfam" id="TIGR03930">
    <property type="entry name" value="WXG100_ESAT6"/>
    <property type="match status" value="1"/>
</dbReference>
<accession>A0A401ZUB1</accession>
<comment type="caution">
    <text evidence="3">The sequence shown here is derived from an EMBL/GenBank/DDBJ whole genome shotgun (WGS) entry which is preliminary data.</text>
</comment>
<protein>
    <recommendedName>
        <fullName evidence="1">ESAT-6-like protein</fullName>
    </recommendedName>
</protein>
<gene>
    <name evidence="3" type="ORF">KTT_03970</name>
</gene>
<keyword evidence="2" id="KW-0175">Coiled coil</keyword>
<sequence>MADGYLKVVHGELTGAAAAFDQRVQDLEAALKAVENTVQGLADQWVGQGNESFTTVMGKWHTDVNSLNQTLVEISKNVKGSNTLYQDVDQDVKRAFSGFQG</sequence>
<dbReference type="InterPro" id="IPR010310">
    <property type="entry name" value="T7SS_ESAT-6-like"/>
</dbReference>
<feature type="coiled-coil region" evidence="2">
    <location>
        <begin position="17"/>
        <end position="44"/>
    </location>
</feature>
<proteinExistence type="inferred from homology"/>
<dbReference type="EMBL" id="BIFR01000001">
    <property type="protein sequence ID" value="GCE10538.1"/>
    <property type="molecule type" value="Genomic_DNA"/>
</dbReference>
<dbReference type="OrthoDB" id="3253863at2"/>
<evidence type="ECO:0000256" key="1">
    <source>
        <dbReference type="RuleBase" id="RU362001"/>
    </source>
</evidence>
<dbReference type="AlphaFoldDB" id="A0A401ZUB1"/>
<keyword evidence="4" id="KW-1185">Reference proteome</keyword>
<dbReference type="InterPro" id="IPR036689">
    <property type="entry name" value="ESAT-6-like_sf"/>
</dbReference>
<dbReference type="RefSeq" id="WP_126578133.1">
    <property type="nucleotide sequence ID" value="NZ_BIFR01000001.1"/>
</dbReference>
<reference evidence="4" key="1">
    <citation type="submission" date="2018-12" db="EMBL/GenBank/DDBJ databases">
        <title>Tengunoibacter tsumagoiensis gen. nov., sp. nov., Dictyobacter kobayashii sp. nov., D. alpinus sp. nov., and D. joshuensis sp. nov. and description of Dictyobacteraceae fam. nov. within the order Ktedonobacterales isolated from Tengu-no-mugimeshi.</title>
        <authorList>
            <person name="Wang C.M."/>
            <person name="Zheng Y."/>
            <person name="Sakai Y."/>
            <person name="Toyoda A."/>
            <person name="Minakuchi Y."/>
            <person name="Abe K."/>
            <person name="Yokota A."/>
            <person name="Yabe S."/>
        </authorList>
    </citation>
    <scope>NUCLEOTIDE SEQUENCE [LARGE SCALE GENOMIC DNA]</scope>
    <source>
        <strain evidence="4">Uno3</strain>
    </source>
</reference>
<evidence type="ECO:0000313" key="3">
    <source>
        <dbReference type="EMBL" id="GCE10538.1"/>
    </source>
</evidence>